<dbReference type="SUPFAM" id="SSF49464">
    <property type="entry name" value="Carboxypeptidase regulatory domain-like"/>
    <property type="match status" value="1"/>
</dbReference>
<dbReference type="EMBL" id="CP046401">
    <property type="protein sequence ID" value="QGY45991.1"/>
    <property type="molecule type" value="Genomic_DNA"/>
</dbReference>
<dbReference type="RefSeq" id="WP_158869129.1">
    <property type="nucleotide sequence ID" value="NZ_CP046401.1"/>
</dbReference>
<proteinExistence type="predicted"/>
<sequence>MKAILKLPFVFLFGLFPLIGNAQYITISGYITDFLTGGAIENATVFEKSSGIGTITDKDGFYKLVLRPGKMNITFSDNGFEAFVQKLTVTNDTTLMIQLKSEKWVKEHEKAEADLQTGIGDKKTPERKKFWFF</sequence>
<protein>
    <recommendedName>
        <fullName evidence="3">Carboxypeptidase-like regulatory domain-containing protein</fullName>
    </recommendedName>
</protein>
<dbReference type="InterPro" id="IPR008969">
    <property type="entry name" value="CarboxyPept-like_regulatory"/>
</dbReference>
<evidence type="ECO:0008006" key="3">
    <source>
        <dbReference type="Google" id="ProtNLM"/>
    </source>
</evidence>
<dbReference type="Proteomes" id="UP000428260">
    <property type="component" value="Chromosome"/>
</dbReference>
<accession>A0A6I6JTZ5</accession>
<evidence type="ECO:0000313" key="1">
    <source>
        <dbReference type="EMBL" id="QGY45991.1"/>
    </source>
</evidence>
<name>A0A6I6JTZ5_9BACT</name>
<dbReference type="Gene3D" id="2.60.40.1120">
    <property type="entry name" value="Carboxypeptidase-like, regulatory domain"/>
    <property type="match status" value="1"/>
</dbReference>
<organism evidence="1 2">
    <name type="scientific">Maribellus comscasis</name>
    <dbReference type="NCBI Taxonomy" id="2681766"/>
    <lineage>
        <taxon>Bacteria</taxon>
        <taxon>Pseudomonadati</taxon>
        <taxon>Bacteroidota</taxon>
        <taxon>Bacteroidia</taxon>
        <taxon>Marinilabiliales</taxon>
        <taxon>Prolixibacteraceae</taxon>
        <taxon>Maribellus</taxon>
    </lineage>
</organism>
<dbReference type="KEGG" id="mcos:GM418_20650"/>
<keyword evidence="2" id="KW-1185">Reference proteome</keyword>
<dbReference type="Pfam" id="PF13715">
    <property type="entry name" value="CarbopepD_reg_2"/>
    <property type="match status" value="1"/>
</dbReference>
<reference evidence="1 2" key="1">
    <citation type="submission" date="2019-11" db="EMBL/GenBank/DDBJ databases">
        <authorList>
            <person name="Zheng R.K."/>
            <person name="Sun C.M."/>
        </authorList>
    </citation>
    <scope>NUCLEOTIDE SEQUENCE [LARGE SCALE GENOMIC DNA]</scope>
    <source>
        <strain evidence="1 2">WC007</strain>
    </source>
</reference>
<gene>
    <name evidence="1" type="ORF">GM418_20650</name>
</gene>
<dbReference type="AlphaFoldDB" id="A0A6I6JTZ5"/>
<evidence type="ECO:0000313" key="2">
    <source>
        <dbReference type="Proteomes" id="UP000428260"/>
    </source>
</evidence>